<feature type="transmembrane region" description="Helical" evidence="14">
    <location>
        <begin position="445"/>
        <end position="466"/>
    </location>
</feature>
<comment type="caution">
    <text evidence="14">Lacks conserved residue(s) required for the propagation of feature annotation.</text>
</comment>
<dbReference type="PANTHER" id="PTHR12989:SF10">
    <property type="entry name" value="DOL-P-GLC:GLC(2)MAN(9)GLCNAC(2)-PP-DOL ALPHA-1,2-GLUCOSYLTRANSFERASE-RELATED"/>
    <property type="match status" value="1"/>
</dbReference>
<dbReference type="PIRSF" id="PIRSF028810">
    <property type="entry name" value="Alpha1_2_glucosyltferase_Alg10"/>
    <property type="match status" value="1"/>
</dbReference>
<gene>
    <name evidence="15" type="ORF">PAPYR_9100</name>
</gene>
<comment type="pathway">
    <text evidence="2">Protein modification; protein glycosylation.</text>
</comment>
<evidence type="ECO:0000256" key="5">
    <source>
        <dbReference type="ARBA" id="ARBA00018512"/>
    </source>
</evidence>
<feature type="transmembrane region" description="Helical" evidence="14">
    <location>
        <begin position="58"/>
        <end position="77"/>
    </location>
</feature>
<feature type="transmembrane region" description="Helical" evidence="14">
    <location>
        <begin position="128"/>
        <end position="155"/>
    </location>
</feature>
<accession>A0ABQ8UAV5</accession>
<proteinExistence type="inferred from homology"/>
<keyword evidence="11 14" id="KW-0472">Membrane</keyword>
<evidence type="ECO:0000313" key="16">
    <source>
        <dbReference type="Proteomes" id="UP001141327"/>
    </source>
</evidence>
<evidence type="ECO:0000256" key="3">
    <source>
        <dbReference type="ARBA" id="ARBA00010600"/>
    </source>
</evidence>
<comment type="caution">
    <text evidence="15">The sequence shown here is derived from an EMBL/GenBank/DDBJ whole genome shotgun (WGS) entry which is preliminary data.</text>
</comment>
<keyword evidence="7" id="KW-0808">Transferase</keyword>
<evidence type="ECO:0000256" key="13">
    <source>
        <dbReference type="ARBA" id="ARBA00048064"/>
    </source>
</evidence>
<keyword evidence="10 14" id="KW-1133">Transmembrane helix</keyword>
<evidence type="ECO:0000256" key="11">
    <source>
        <dbReference type="ARBA" id="ARBA00023136"/>
    </source>
</evidence>
<keyword evidence="9" id="KW-0256">Endoplasmic reticulum</keyword>
<evidence type="ECO:0000256" key="6">
    <source>
        <dbReference type="ARBA" id="ARBA00022676"/>
    </source>
</evidence>
<comment type="similarity">
    <text evidence="3 14">Belongs to the ALG10 glucosyltransferase family.</text>
</comment>
<evidence type="ECO:0000256" key="10">
    <source>
        <dbReference type="ARBA" id="ARBA00022989"/>
    </source>
</evidence>
<dbReference type="InterPro" id="IPR016900">
    <property type="entry name" value="Alg10"/>
</dbReference>
<evidence type="ECO:0000256" key="14">
    <source>
        <dbReference type="PIRNR" id="PIRNR028810"/>
    </source>
</evidence>
<feature type="transmembrane region" description="Helical" evidence="14">
    <location>
        <begin position="270"/>
        <end position="293"/>
    </location>
</feature>
<protein>
    <recommendedName>
        <fullName evidence="5 14">Dol-P-Glc:Glc(2)Man(9)GlcNAc(2)-PP-Dol alpha-1,2-glucosyltransferase</fullName>
        <ecNumber evidence="4 14">2.4.1.256</ecNumber>
    </recommendedName>
</protein>
<dbReference type="Proteomes" id="UP001141327">
    <property type="component" value="Unassembled WGS sequence"/>
</dbReference>
<keyword evidence="16" id="KW-1185">Reference proteome</keyword>
<dbReference type="PANTHER" id="PTHR12989">
    <property type="entry name" value="ALPHA-1,2-GLUCOSYLTRANSFERASE ALG10"/>
    <property type="match status" value="1"/>
</dbReference>
<comment type="subcellular location">
    <subcellularLocation>
        <location evidence="1">Endoplasmic reticulum membrane</location>
        <topology evidence="1">Multi-pass membrane protein</topology>
    </subcellularLocation>
</comment>
<feature type="transmembrane region" description="Helical" evidence="14">
    <location>
        <begin position="377"/>
        <end position="404"/>
    </location>
</feature>
<feature type="transmembrane region" description="Helical" evidence="14">
    <location>
        <begin position="236"/>
        <end position="258"/>
    </location>
</feature>
<evidence type="ECO:0000256" key="7">
    <source>
        <dbReference type="ARBA" id="ARBA00022679"/>
    </source>
</evidence>
<dbReference type="EMBL" id="JAPMOS010000090">
    <property type="protein sequence ID" value="KAJ4455888.1"/>
    <property type="molecule type" value="Genomic_DNA"/>
</dbReference>
<feature type="transmembrane region" description="Helical" evidence="14">
    <location>
        <begin position="167"/>
        <end position="191"/>
    </location>
</feature>
<organism evidence="15 16">
    <name type="scientific">Paratrimastix pyriformis</name>
    <dbReference type="NCBI Taxonomy" id="342808"/>
    <lineage>
        <taxon>Eukaryota</taxon>
        <taxon>Metamonada</taxon>
        <taxon>Preaxostyla</taxon>
        <taxon>Paratrimastigidae</taxon>
        <taxon>Paratrimastix</taxon>
    </lineage>
</organism>
<dbReference type="EC" id="2.4.1.256" evidence="4 14"/>
<comment type="function">
    <text evidence="12">Dol-P-Glc:Glc(2)Man(9)GlcNAc(2)-PP-Dol alpha-1,2-glucosyltransferase that operates in the biosynthetic pathway of dolichol-linked oligosaccharides, the glycan precursors employed in protein asparagine (N)-glycosylation. The assembly of dolichol-linked oligosaccharides begins on the cytosolic side of the endoplasmic reticulum membrane and finishes in its lumen. The sequential addition of sugars to dolichol pyrophosphate produces dolichol-linked oligosaccharides containing fourteen sugars, including two GlcNAcs, nine mannoses and three glucoses. Once assembled, the oligosaccharide is transferred from the lipid to nascent proteins by oligosaccharyltransferases. In the lumen of the endoplasmic reticulum, adds the third and last glucose residue from dolichyl phosphate glucose (Dol-P-Glc) onto the lipid-linked oligosaccharide intermediate Glc(2)Man(9)GlcNAc(2)-PP-Dol to produce Glc(3)Man(9)GlcNAc(2)-PP-Dol.</text>
</comment>
<name>A0ABQ8UAV5_9EUKA</name>
<evidence type="ECO:0000256" key="2">
    <source>
        <dbReference type="ARBA" id="ARBA00004922"/>
    </source>
</evidence>
<sequence length="474" mass="53405">MWPRHLLAILVVVYALIGASVFLLMPQPYMDEIFHVPQAQKWCNSDFSWDPMITTLPGLYLTSLLFLGPGILSSALLKVLGVDVDVAGAVCPTTLLRLTNAFFGLLTAWLLWELIPPARRTTSKVFKVLWILFCPVGFLYYFVYYTDAGALFWLLMGHYLLTKNRPFLSALACAAAVLFRQTSIVWVAYIAADHLLSDLESDLPECANLSLQGVFARFADLLRCAWKIKIYLVKRYWGHVAVGIGFVLFVFLNGSLVVGDKEHHVAGVSFAQLLYFSLFVCLAFGPLLVPLLIRAWKGFIRSPRHFVALVVCIHLCLTFGSVIHPYMLADNRHLSFALWKNVIRPVSTMHLPPKITWIDYVVGYLRDRRGLRIFATYTLVSVPVTLAAMADIPLFHGILYIIALTLNLVPSSLFEPRYFLTPLTFLMLNYLQSTKKAPPATRYPIVQRLATVSSIAISLGTVALFLKHPLHLLW</sequence>
<dbReference type="Pfam" id="PF04922">
    <property type="entry name" value="DIE2_ALG10"/>
    <property type="match status" value="1"/>
</dbReference>
<evidence type="ECO:0000313" key="15">
    <source>
        <dbReference type="EMBL" id="KAJ4455888.1"/>
    </source>
</evidence>
<evidence type="ECO:0000256" key="4">
    <source>
        <dbReference type="ARBA" id="ARBA00011967"/>
    </source>
</evidence>
<evidence type="ECO:0000256" key="12">
    <source>
        <dbReference type="ARBA" id="ARBA00044727"/>
    </source>
</evidence>
<feature type="transmembrane region" description="Helical" evidence="14">
    <location>
        <begin position="305"/>
        <end position="327"/>
    </location>
</feature>
<evidence type="ECO:0000256" key="9">
    <source>
        <dbReference type="ARBA" id="ARBA00022824"/>
    </source>
</evidence>
<evidence type="ECO:0000256" key="1">
    <source>
        <dbReference type="ARBA" id="ARBA00004477"/>
    </source>
</evidence>
<comment type="catalytic activity">
    <reaction evidence="13">
        <text>an alpha-D-Glc-(1-&gt;3)-alpha-D-Glc-(1-&gt;3)-alpha-D-Man-(1-&gt;2)-alpha-D-Man-(1-&gt;2)-alpha-D-Man-(1-&gt;3)-[alpha-D-Man-(1-&gt;2)-alpha-D-Man-(1-&gt;3)-[alpha-D-Man-(1-&gt;2)-alpha-D-Man-(1-&gt;6)]-alpha-D-Man-(1-&gt;6)]-beta-D-Man-(1-&gt;4)-beta-D-GlcNAc-(1-&gt;4)-alpha-D-GlcNAc-diphospho-di-trans,poly-cis-dolichol + a di-trans,poly-cis-dolichyl beta-D-glucosyl phosphate = a alpha-D-Glc-(1-&gt;2)-alpha-D-Glc-(1-&gt;3)-alpha-D-Glc-(1-&gt;3)-alpha-D-Man-(1-&gt;2)-alpha-D-Man-(1-&gt;2)-alpha-D-Man-(1-&gt;3)-[alpha-D-Man-(1-&gt;2)-alpha-D-Man-(1-&gt;3)-[alpha-D-Man-(1-&gt;2)-alpha-D-Man-(1-&gt;6)]-alpha-D-Man-(1-&gt;6)]-beta-D-Man-(1-&gt;4)-beta-D-GlcNAc-(1-&gt;4)-alpha-D-GlcNAc-diphospho-di-trans,poly-cis-dolichol + a di-trans,poly-cis-dolichyl phosphate + H(+)</text>
        <dbReference type="Rhea" id="RHEA:29543"/>
        <dbReference type="Rhea" id="RHEA-COMP:19498"/>
        <dbReference type="Rhea" id="RHEA-COMP:19502"/>
        <dbReference type="Rhea" id="RHEA-COMP:19512"/>
        <dbReference type="Rhea" id="RHEA-COMP:19522"/>
        <dbReference type="ChEBI" id="CHEBI:15378"/>
        <dbReference type="ChEBI" id="CHEBI:57525"/>
        <dbReference type="ChEBI" id="CHEBI:57683"/>
        <dbReference type="ChEBI" id="CHEBI:132522"/>
        <dbReference type="ChEBI" id="CHEBI:132523"/>
        <dbReference type="EC" id="2.4.1.256"/>
    </reaction>
    <physiologicalReaction direction="left-to-right" evidence="13">
        <dbReference type="Rhea" id="RHEA:29544"/>
    </physiologicalReaction>
</comment>
<feature type="transmembrane region" description="Helical" evidence="14">
    <location>
        <begin position="6"/>
        <end position="25"/>
    </location>
</feature>
<keyword evidence="8 14" id="KW-0812">Transmembrane</keyword>
<evidence type="ECO:0000256" key="8">
    <source>
        <dbReference type="ARBA" id="ARBA00022692"/>
    </source>
</evidence>
<keyword evidence="6 14" id="KW-0328">Glycosyltransferase</keyword>
<reference evidence="15" key="1">
    <citation type="journal article" date="2022" name="bioRxiv">
        <title>Genomics of Preaxostyla Flagellates Illuminates Evolutionary Transitions and the Path Towards Mitochondrial Loss.</title>
        <authorList>
            <person name="Novak L.V.F."/>
            <person name="Treitli S.C."/>
            <person name="Pyrih J."/>
            <person name="Halakuc P."/>
            <person name="Pipaliya S.V."/>
            <person name="Vacek V."/>
            <person name="Brzon O."/>
            <person name="Soukal P."/>
            <person name="Eme L."/>
            <person name="Dacks J.B."/>
            <person name="Karnkowska A."/>
            <person name="Elias M."/>
            <person name="Hampl V."/>
        </authorList>
    </citation>
    <scope>NUCLEOTIDE SEQUENCE</scope>
    <source>
        <strain evidence="15">RCP-MX</strain>
    </source>
</reference>